<feature type="transmembrane region" description="Helical" evidence="8">
    <location>
        <begin position="223"/>
        <end position="245"/>
    </location>
</feature>
<dbReference type="GO" id="GO:0016780">
    <property type="term" value="F:phosphotransferase activity, for other substituted phosphate groups"/>
    <property type="evidence" value="ECO:0007669"/>
    <property type="project" value="InterPro"/>
</dbReference>
<keyword evidence="3" id="KW-0808">Transferase</keyword>
<gene>
    <name evidence="9" type="ORF">DCD74_04375</name>
</gene>
<comment type="subcellular location">
    <subcellularLocation>
        <location evidence="1">Cell membrane</location>
        <topology evidence="1">Multi-pass membrane protein</topology>
    </subcellularLocation>
</comment>
<dbReference type="GO" id="GO:0044038">
    <property type="term" value="P:cell wall macromolecule biosynthetic process"/>
    <property type="evidence" value="ECO:0007669"/>
    <property type="project" value="TreeGrafter"/>
</dbReference>
<dbReference type="GO" id="GO:0046872">
    <property type="term" value="F:metal ion binding"/>
    <property type="evidence" value="ECO:0007669"/>
    <property type="project" value="UniProtKB-KW"/>
</dbReference>
<dbReference type="PANTHER" id="PTHR22926:SF3">
    <property type="entry name" value="UNDECAPRENYL-PHOSPHATE ALPHA-N-ACETYLGLUCOSAMINYL 1-PHOSPHATE TRANSFERASE"/>
    <property type="match status" value="1"/>
</dbReference>
<dbReference type="KEGG" id="lue:DCD74_04375"/>
<feature type="transmembrane region" description="Helical" evidence="8">
    <location>
        <begin position="193"/>
        <end position="211"/>
    </location>
</feature>
<accession>A0A344J4S3</accession>
<evidence type="ECO:0000313" key="10">
    <source>
        <dbReference type="Proteomes" id="UP000251842"/>
    </source>
</evidence>
<dbReference type="AlphaFoldDB" id="A0A344J4S3"/>
<keyword evidence="7" id="KW-0479">Metal-binding</keyword>
<feature type="binding site" evidence="7">
    <location>
        <position position="197"/>
    </location>
    <ligand>
        <name>Mg(2+)</name>
        <dbReference type="ChEBI" id="CHEBI:18420"/>
    </ligand>
</feature>
<feature type="transmembrane region" description="Helical" evidence="8">
    <location>
        <begin position="45"/>
        <end position="65"/>
    </location>
</feature>
<feature type="transmembrane region" description="Helical" evidence="8">
    <location>
        <begin position="72"/>
        <end position="90"/>
    </location>
</feature>
<evidence type="ECO:0000256" key="2">
    <source>
        <dbReference type="ARBA" id="ARBA00022475"/>
    </source>
</evidence>
<evidence type="ECO:0000256" key="3">
    <source>
        <dbReference type="ARBA" id="ARBA00022679"/>
    </source>
</evidence>
<evidence type="ECO:0000256" key="1">
    <source>
        <dbReference type="ARBA" id="ARBA00004651"/>
    </source>
</evidence>
<protein>
    <submittedName>
        <fullName evidence="9">Lipopolysaccharide biosynthesis protein</fullName>
    </submittedName>
</protein>
<keyword evidence="10" id="KW-1185">Reference proteome</keyword>
<keyword evidence="4 8" id="KW-0812">Transmembrane</keyword>
<dbReference type="EMBL" id="CP029556">
    <property type="protein sequence ID" value="AXA84033.1"/>
    <property type="molecule type" value="Genomic_DNA"/>
</dbReference>
<dbReference type="GO" id="GO:0005886">
    <property type="term" value="C:plasma membrane"/>
    <property type="evidence" value="ECO:0007669"/>
    <property type="project" value="UniProtKB-SubCell"/>
</dbReference>
<dbReference type="OrthoDB" id="9783652at2"/>
<dbReference type="GO" id="GO:0071555">
    <property type="term" value="P:cell wall organization"/>
    <property type="evidence" value="ECO:0007669"/>
    <property type="project" value="TreeGrafter"/>
</dbReference>
<dbReference type="InterPro" id="IPR000715">
    <property type="entry name" value="Glycosyl_transferase_4"/>
</dbReference>
<keyword evidence="2" id="KW-1003">Cell membrane</keyword>
<feature type="transmembrane region" description="Helical" evidence="8">
    <location>
        <begin position="96"/>
        <end position="117"/>
    </location>
</feature>
<name>A0A344J4S3_9GAMM</name>
<dbReference type="GO" id="GO:0009103">
    <property type="term" value="P:lipopolysaccharide biosynthetic process"/>
    <property type="evidence" value="ECO:0007669"/>
    <property type="project" value="TreeGrafter"/>
</dbReference>
<feature type="transmembrane region" description="Helical" evidence="8">
    <location>
        <begin position="124"/>
        <end position="143"/>
    </location>
</feature>
<evidence type="ECO:0000256" key="5">
    <source>
        <dbReference type="ARBA" id="ARBA00022989"/>
    </source>
</evidence>
<evidence type="ECO:0000256" key="6">
    <source>
        <dbReference type="ARBA" id="ARBA00023136"/>
    </source>
</evidence>
<comment type="cofactor">
    <cofactor evidence="7">
        <name>Mg(2+)</name>
        <dbReference type="ChEBI" id="CHEBI:18420"/>
    </cofactor>
</comment>
<evidence type="ECO:0000256" key="7">
    <source>
        <dbReference type="PIRSR" id="PIRSR600715-1"/>
    </source>
</evidence>
<feature type="binding site" evidence="7">
    <location>
        <position position="141"/>
    </location>
    <ligand>
        <name>Mg(2+)</name>
        <dbReference type="ChEBI" id="CHEBI:18420"/>
    </ligand>
</feature>
<feature type="transmembrane region" description="Helical" evidence="8">
    <location>
        <begin position="266"/>
        <end position="289"/>
    </location>
</feature>
<keyword evidence="7" id="KW-0460">Magnesium</keyword>
<dbReference type="Pfam" id="PF00953">
    <property type="entry name" value="Glycos_transf_4"/>
    <property type="match status" value="1"/>
</dbReference>
<keyword evidence="6 8" id="KW-0472">Membrane</keyword>
<feature type="transmembrane region" description="Helical" evidence="8">
    <location>
        <begin position="295"/>
        <end position="315"/>
    </location>
</feature>
<sequence length="330" mass="35789">MPMWAWFCVALAATWIGTALARRYALRRNLLDQPGERRNHVVATPRGGGIAMVLVMLMLLVALAATHAPDAMPLLLAALSIALVGGVGWWDDHRPLPVVVRLAVHLLAAACIGLAGWSAGWGVSASLLGMALAAVLINFWNFMDGIDGIAASQAMLVALCGAMLLTGAWQGVCLVLAGASLGFLAWNFPKARIFMGDVGSGVLGLALAWLWTRAAAESIVQGWLLLFALAPFLVDAGMTLLRRIWRRERWWQAHSTHTYQLLARRWGSHVLVTMGYAGLTCLGCLIALALRDVKISFILTALAAWYIALVIMWWMSRTSATDKAAHRSRE</sequence>
<dbReference type="PANTHER" id="PTHR22926">
    <property type="entry name" value="PHOSPHO-N-ACETYLMURAMOYL-PENTAPEPTIDE-TRANSFERASE"/>
    <property type="match status" value="1"/>
</dbReference>
<dbReference type="RefSeq" id="WP_112926247.1">
    <property type="nucleotide sequence ID" value="NZ_CP029556.1"/>
</dbReference>
<reference evidence="10" key="1">
    <citation type="submission" date="2018-05" db="EMBL/GenBank/DDBJ databases">
        <title>Luteimonas pekinense sp. nov., isolated from human Meibomian gland secretions, Beijing, China.</title>
        <authorList>
            <person name="Wen T."/>
            <person name="Bai H."/>
            <person name="Lv H."/>
        </authorList>
    </citation>
    <scope>NUCLEOTIDE SEQUENCE [LARGE SCALE GENOMIC DNA]</scope>
    <source>
        <strain evidence="10">83-4</strain>
    </source>
</reference>
<keyword evidence="5 8" id="KW-1133">Transmembrane helix</keyword>
<evidence type="ECO:0000256" key="4">
    <source>
        <dbReference type="ARBA" id="ARBA00022692"/>
    </source>
</evidence>
<proteinExistence type="predicted"/>
<feature type="transmembrane region" description="Helical" evidence="8">
    <location>
        <begin position="155"/>
        <end position="186"/>
    </location>
</feature>
<dbReference type="Proteomes" id="UP000251842">
    <property type="component" value="Chromosome"/>
</dbReference>
<evidence type="ECO:0000256" key="8">
    <source>
        <dbReference type="SAM" id="Phobius"/>
    </source>
</evidence>
<evidence type="ECO:0000313" key="9">
    <source>
        <dbReference type="EMBL" id="AXA84033.1"/>
    </source>
</evidence>
<organism evidence="9 10">
    <name type="scientific">Solilutibacter oculi</name>
    <dbReference type="NCBI Taxonomy" id="2698682"/>
    <lineage>
        <taxon>Bacteria</taxon>
        <taxon>Pseudomonadati</taxon>
        <taxon>Pseudomonadota</taxon>
        <taxon>Gammaproteobacteria</taxon>
        <taxon>Lysobacterales</taxon>
        <taxon>Lysobacteraceae</taxon>
        <taxon>Solilutibacter</taxon>
    </lineage>
</organism>